<sequence>MDDLTSKMNGATVEEVLAATEADVALAPELAQAREVKLVPGMPQPPQWEKQYEPVT</sequence>
<accession>A0A512BP90</accession>
<organism evidence="1 2">
    <name type="scientific">Microvirga aerophila</name>
    <dbReference type="NCBI Taxonomy" id="670291"/>
    <lineage>
        <taxon>Bacteria</taxon>
        <taxon>Pseudomonadati</taxon>
        <taxon>Pseudomonadota</taxon>
        <taxon>Alphaproteobacteria</taxon>
        <taxon>Hyphomicrobiales</taxon>
        <taxon>Methylobacteriaceae</taxon>
        <taxon>Microvirga</taxon>
    </lineage>
</organism>
<protein>
    <submittedName>
        <fullName evidence="1">Uncharacterized protein</fullName>
    </submittedName>
</protein>
<reference evidence="1 2" key="1">
    <citation type="submission" date="2019-07" db="EMBL/GenBank/DDBJ databases">
        <title>Whole genome shotgun sequence of Microvirga aerophila NBRC 106136.</title>
        <authorList>
            <person name="Hosoyama A."/>
            <person name="Uohara A."/>
            <person name="Ohji S."/>
            <person name="Ichikawa N."/>
        </authorList>
    </citation>
    <scope>NUCLEOTIDE SEQUENCE [LARGE SCALE GENOMIC DNA]</scope>
    <source>
        <strain evidence="1 2">NBRC 106136</strain>
    </source>
</reference>
<name>A0A512BP90_9HYPH</name>
<dbReference type="EMBL" id="BJYU01000016">
    <property type="protein sequence ID" value="GEO13773.1"/>
    <property type="molecule type" value="Genomic_DNA"/>
</dbReference>
<dbReference type="AlphaFoldDB" id="A0A512BP90"/>
<comment type="caution">
    <text evidence="1">The sequence shown here is derived from an EMBL/GenBank/DDBJ whole genome shotgun (WGS) entry which is preliminary data.</text>
</comment>
<dbReference type="RefSeq" id="WP_162815538.1">
    <property type="nucleotide sequence ID" value="NZ_BJYU01000016.1"/>
</dbReference>
<evidence type="ECO:0000313" key="2">
    <source>
        <dbReference type="Proteomes" id="UP000321085"/>
    </source>
</evidence>
<dbReference type="Proteomes" id="UP000321085">
    <property type="component" value="Unassembled WGS sequence"/>
</dbReference>
<gene>
    <name evidence="1" type="ORF">MAE02_14690</name>
</gene>
<keyword evidence="2" id="KW-1185">Reference proteome</keyword>
<proteinExistence type="predicted"/>
<evidence type="ECO:0000313" key="1">
    <source>
        <dbReference type="EMBL" id="GEO13773.1"/>
    </source>
</evidence>